<dbReference type="InterPro" id="IPR013118">
    <property type="entry name" value="Mannitol_DH_C"/>
</dbReference>
<dbReference type="SUPFAM" id="SSF51735">
    <property type="entry name" value="NAD(P)-binding Rossmann-fold domains"/>
    <property type="match status" value="1"/>
</dbReference>
<dbReference type="RefSeq" id="WP_089344090.1">
    <property type="nucleotide sequence ID" value="NZ_CP067132.1"/>
</dbReference>
<dbReference type="PANTHER" id="PTHR43362">
    <property type="entry name" value="MANNITOL DEHYDROGENASE DSF1-RELATED"/>
    <property type="match status" value="1"/>
</dbReference>
<protein>
    <submittedName>
        <fullName evidence="4">Fructuronate reductase</fullName>
    </submittedName>
</protein>
<dbReference type="InterPro" id="IPR036291">
    <property type="entry name" value="NAD(P)-bd_dom_sf"/>
</dbReference>
<dbReference type="InterPro" id="IPR008927">
    <property type="entry name" value="6-PGluconate_DH-like_C_sf"/>
</dbReference>
<dbReference type="OrthoDB" id="271711at2"/>
<dbReference type="Gene3D" id="3.40.50.720">
    <property type="entry name" value="NAD(P)-binding Rossmann-like Domain"/>
    <property type="match status" value="1"/>
</dbReference>
<keyword evidence="5" id="KW-1185">Reference proteome</keyword>
<dbReference type="GO" id="GO:0016616">
    <property type="term" value="F:oxidoreductase activity, acting on the CH-OH group of donors, NAD or NADP as acceptor"/>
    <property type="evidence" value="ECO:0007669"/>
    <property type="project" value="TreeGrafter"/>
</dbReference>
<name>A0A239PUI3_9RHOB</name>
<evidence type="ECO:0000259" key="3">
    <source>
        <dbReference type="Pfam" id="PF08125"/>
    </source>
</evidence>
<evidence type="ECO:0000313" key="4">
    <source>
        <dbReference type="EMBL" id="SNT73693.1"/>
    </source>
</evidence>
<proteinExistence type="predicted"/>
<dbReference type="Pfam" id="PF01232">
    <property type="entry name" value="Mannitol_dh"/>
    <property type="match status" value="1"/>
</dbReference>
<evidence type="ECO:0000256" key="1">
    <source>
        <dbReference type="ARBA" id="ARBA00023002"/>
    </source>
</evidence>
<evidence type="ECO:0000313" key="5">
    <source>
        <dbReference type="Proteomes" id="UP000198307"/>
    </source>
</evidence>
<dbReference type="SUPFAM" id="SSF48179">
    <property type="entry name" value="6-phosphogluconate dehydrogenase C-terminal domain-like"/>
    <property type="match status" value="1"/>
</dbReference>
<dbReference type="PANTHER" id="PTHR43362:SF1">
    <property type="entry name" value="MANNITOL DEHYDROGENASE 2-RELATED"/>
    <property type="match status" value="1"/>
</dbReference>
<feature type="domain" description="Mannitol dehydrogenase N-terminal" evidence="2">
    <location>
        <begin position="19"/>
        <end position="264"/>
    </location>
</feature>
<accession>A0A239PUI3</accession>
<dbReference type="Pfam" id="PF08125">
    <property type="entry name" value="Mannitol_dh_C"/>
    <property type="match status" value="1"/>
</dbReference>
<dbReference type="InterPro" id="IPR000669">
    <property type="entry name" value="Mannitol_DH"/>
</dbReference>
<dbReference type="AlphaFoldDB" id="A0A239PUI3"/>
<dbReference type="PRINTS" id="PR00084">
    <property type="entry name" value="MTLDHDRGNASE"/>
</dbReference>
<dbReference type="InterPro" id="IPR050988">
    <property type="entry name" value="Mannitol_DH/Oxidoreductase"/>
</dbReference>
<reference evidence="4 5" key="1">
    <citation type="submission" date="2017-07" db="EMBL/GenBank/DDBJ databases">
        <authorList>
            <person name="Sun Z.S."/>
            <person name="Albrecht U."/>
            <person name="Echele G."/>
            <person name="Lee C.C."/>
        </authorList>
    </citation>
    <scope>NUCLEOTIDE SEQUENCE [LARGE SCALE GENOMIC DNA]</scope>
    <source>
        <strain evidence="4 5">DSM 14827</strain>
    </source>
</reference>
<dbReference type="EMBL" id="FZQB01000005">
    <property type="protein sequence ID" value="SNT73693.1"/>
    <property type="molecule type" value="Genomic_DNA"/>
</dbReference>
<dbReference type="Proteomes" id="UP000198307">
    <property type="component" value="Unassembled WGS sequence"/>
</dbReference>
<dbReference type="Gene3D" id="1.10.1040.10">
    <property type="entry name" value="N-(1-d-carboxylethyl)-l-norvaline Dehydrogenase, domain 2"/>
    <property type="match status" value="1"/>
</dbReference>
<evidence type="ECO:0000259" key="2">
    <source>
        <dbReference type="Pfam" id="PF01232"/>
    </source>
</evidence>
<feature type="domain" description="Mannitol dehydrogenase C-terminal" evidence="3">
    <location>
        <begin position="273"/>
        <end position="461"/>
    </location>
</feature>
<dbReference type="InterPro" id="IPR013328">
    <property type="entry name" value="6PGD_dom2"/>
</dbReference>
<gene>
    <name evidence="4" type="ORF">SAMN05444959_105155</name>
</gene>
<sequence>MQSIDHIAFSYDRAALRPRILHIGFGAFARAHQLVYLNEALAKGGDWGVVACRLNSGQAELDALDAADHLYHVIEADDHGITARQIGAVCATLHPKRDGTDRLLAQIAQPDLAIISLTITEKGYTLRDGHLDLQHPGVAADLAAPEAPSTAIGVIVAGLAQRRAAGLGGLAIMSCDNLPHNGALARRAVMEFARQRDSGLADWIDSKVTFPSTMIDRIVPALDSDALDLIERATGKRDENSIVAEPFRQWVIEDSFAAGRPAWEEAGAQIVPDVGPYEDMKLRMLNGAHSFLACLGTLSGHRTIADCMNDAGLKRAARRLMVGEQAPTLRPVAGIDLSGYADDLIARFGNSRLHHQTRQIATDSSAKLPQRLIAPAAQHLAADEGCPLTFLGIAAWLRHVRVTVEAGDPLPDPLERELRQIVQDHADGSEFVAAMLALSQVFPAELANDPRFARPVAAAYAVLSQGNISNAIAQTCE</sequence>
<dbReference type="InterPro" id="IPR013131">
    <property type="entry name" value="Mannitol_DH_N"/>
</dbReference>
<keyword evidence="1" id="KW-0560">Oxidoreductase</keyword>
<organism evidence="4 5">
    <name type="scientific">Paracoccus seriniphilus</name>
    <dbReference type="NCBI Taxonomy" id="184748"/>
    <lineage>
        <taxon>Bacteria</taxon>
        <taxon>Pseudomonadati</taxon>
        <taxon>Pseudomonadota</taxon>
        <taxon>Alphaproteobacteria</taxon>
        <taxon>Rhodobacterales</taxon>
        <taxon>Paracoccaceae</taxon>
        <taxon>Paracoccus</taxon>
    </lineage>
</organism>